<keyword evidence="8 16" id="KW-0808">Transferase</keyword>
<dbReference type="PROSITE" id="PS00379">
    <property type="entry name" value="CDP_ALCOHOL_P_TRANSF"/>
    <property type="match status" value="1"/>
</dbReference>
<keyword evidence="10 17" id="KW-1133">Transmembrane helix</keyword>
<dbReference type="EC" id="2.7.8.5" evidence="5"/>
<evidence type="ECO:0000256" key="13">
    <source>
        <dbReference type="ARBA" id="ARBA00023209"/>
    </source>
</evidence>
<evidence type="ECO:0000256" key="3">
    <source>
        <dbReference type="ARBA" id="ARBA00005189"/>
    </source>
</evidence>
<dbReference type="STRING" id="1280946.HY29_12790"/>
<feature type="transmembrane region" description="Helical" evidence="17">
    <location>
        <begin position="86"/>
        <end position="107"/>
    </location>
</feature>
<accession>A0A062U4X8</accession>
<comment type="similarity">
    <text evidence="4 16">Belongs to the CDP-alcohol phosphatidyltransferase class-I family.</text>
</comment>
<dbReference type="PANTHER" id="PTHR14269:SF62">
    <property type="entry name" value="CDP-DIACYLGLYCEROL--GLYCEROL-3-PHOSPHATE 3-PHOSPHATIDYLTRANSFERASE 1, CHLOROPLASTIC"/>
    <property type="match status" value="1"/>
</dbReference>
<dbReference type="EMBL" id="AWFF01000031">
    <property type="protein sequence ID" value="KCZ55406.1"/>
    <property type="molecule type" value="Genomic_DNA"/>
</dbReference>
<gene>
    <name evidence="18" type="ORF">HY29_12790</name>
</gene>
<dbReference type="OrthoDB" id="9796672at2"/>
<keyword evidence="19" id="KW-1185">Reference proteome</keyword>
<evidence type="ECO:0000256" key="8">
    <source>
        <dbReference type="ARBA" id="ARBA00022679"/>
    </source>
</evidence>
<keyword evidence="14" id="KW-1208">Phospholipid metabolism</keyword>
<organism evidence="18 19">
    <name type="scientific">Hyphomonas beringensis</name>
    <dbReference type="NCBI Taxonomy" id="1280946"/>
    <lineage>
        <taxon>Bacteria</taxon>
        <taxon>Pseudomonadati</taxon>
        <taxon>Pseudomonadota</taxon>
        <taxon>Alphaproteobacteria</taxon>
        <taxon>Hyphomonadales</taxon>
        <taxon>Hyphomonadaceae</taxon>
        <taxon>Hyphomonas</taxon>
    </lineage>
</organism>
<dbReference type="eggNOG" id="COG0558">
    <property type="taxonomic scope" value="Bacteria"/>
</dbReference>
<comment type="catalytic activity">
    <reaction evidence="15">
        <text>a CDP-1,2-diacyl-sn-glycerol + sn-glycerol 3-phosphate = a 1,2-diacyl-sn-glycero-3-phospho-(1'-sn-glycero-3'-phosphate) + CMP + H(+)</text>
        <dbReference type="Rhea" id="RHEA:12593"/>
        <dbReference type="ChEBI" id="CHEBI:15378"/>
        <dbReference type="ChEBI" id="CHEBI:57597"/>
        <dbReference type="ChEBI" id="CHEBI:58332"/>
        <dbReference type="ChEBI" id="CHEBI:60110"/>
        <dbReference type="ChEBI" id="CHEBI:60377"/>
        <dbReference type="EC" id="2.7.8.5"/>
    </reaction>
</comment>
<comment type="pathway">
    <text evidence="3">Lipid metabolism.</text>
</comment>
<dbReference type="InterPro" id="IPR004570">
    <property type="entry name" value="Phosphatidylglycerol_P_synth"/>
</dbReference>
<evidence type="ECO:0000256" key="16">
    <source>
        <dbReference type="RuleBase" id="RU003750"/>
    </source>
</evidence>
<evidence type="ECO:0000256" key="11">
    <source>
        <dbReference type="ARBA" id="ARBA00023098"/>
    </source>
</evidence>
<feature type="transmembrane region" description="Helical" evidence="17">
    <location>
        <begin position="151"/>
        <end position="169"/>
    </location>
</feature>
<name>A0A062U4X8_9PROT</name>
<dbReference type="Pfam" id="PF01066">
    <property type="entry name" value="CDP-OH_P_transf"/>
    <property type="match status" value="1"/>
</dbReference>
<dbReference type="GO" id="GO:0016020">
    <property type="term" value="C:membrane"/>
    <property type="evidence" value="ECO:0007669"/>
    <property type="project" value="UniProtKB-SubCell"/>
</dbReference>
<evidence type="ECO:0000256" key="17">
    <source>
        <dbReference type="SAM" id="Phobius"/>
    </source>
</evidence>
<comment type="pathway">
    <text evidence="2">Phospholipid metabolism; phosphatidylglycerol biosynthesis; phosphatidylglycerol from CDP-diacylglycerol: step 1/2.</text>
</comment>
<dbReference type="GO" id="GO:0046474">
    <property type="term" value="P:glycerophospholipid biosynthetic process"/>
    <property type="evidence" value="ECO:0007669"/>
    <property type="project" value="TreeGrafter"/>
</dbReference>
<feature type="transmembrane region" description="Helical" evidence="17">
    <location>
        <begin position="54"/>
        <end position="74"/>
    </location>
</feature>
<keyword evidence="12 17" id="KW-0472">Membrane</keyword>
<keyword evidence="11" id="KW-0443">Lipid metabolism</keyword>
<reference evidence="18 19" key="1">
    <citation type="journal article" date="2014" name="Antonie Van Leeuwenhoek">
        <title>Hyphomonas beringensis sp. nov. and Hyphomonas chukchiensis sp. nov., isolated from surface seawater of the Bering Sea and Chukchi Sea.</title>
        <authorList>
            <person name="Li C."/>
            <person name="Lai Q."/>
            <person name="Li G."/>
            <person name="Dong C."/>
            <person name="Wang J."/>
            <person name="Liao Y."/>
            <person name="Shao Z."/>
        </authorList>
    </citation>
    <scope>NUCLEOTIDE SEQUENCE [LARGE SCALE GENOMIC DNA]</scope>
    <source>
        <strain evidence="18 19">25B14_1</strain>
    </source>
</reference>
<comment type="subcellular location">
    <subcellularLocation>
        <location evidence="1">Membrane</location>
        <topology evidence="1">Multi-pass membrane protein</topology>
    </subcellularLocation>
</comment>
<evidence type="ECO:0000256" key="5">
    <source>
        <dbReference type="ARBA" id="ARBA00013170"/>
    </source>
</evidence>
<feature type="transmembrane region" description="Helical" evidence="17">
    <location>
        <begin position="113"/>
        <end position="130"/>
    </location>
</feature>
<dbReference type="GO" id="GO:0008444">
    <property type="term" value="F:CDP-diacylglycerol-glycerol-3-phosphate 3-phosphatidyltransferase activity"/>
    <property type="evidence" value="ECO:0007669"/>
    <property type="project" value="UniProtKB-EC"/>
</dbReference>
<evidence type="ECO:0000256" key="9">
    <source>
        <dbReference type="ARBA" id="ARBA00022692"/>
    </source>
</evidence>
<protein>
    <recommendedName>
        <fullName evidence="6">CDP-diacylglycerol--glycerol-3-phosphate 3-phosphatidyltransferase</fullName>
        <ecNumber evidence="5">2.7.8.5</ecNumber>
    </recommendedName>
</protein>
<keyword evidence="9 17" id="KW-0812">Transmembrane</keyword>
<evidence type="ECO:0000256" key="1">
    <source>
        <dbReference type="ARBA" id="ARBA00004141"/>
    </source>
</evidence>
<keyword evidence="13" id="KW-0594">Phospholipid biosynthesis</keyword>
<evidence type="ECO:0000256" key="2">
    <source>
        <dbReference type="ARBA" id="ARBA00005042"/>
    </source>
</evidence>
<evidence type="ECO:0000256" key="14">
    <source>
        <dbReference type="ARBA" id="ARBA00023264"/>
    </source>
</evidence>
<keyword evidence="7" id="KW-0444">Lipid biosynthesis</keyword>
<evidence type="ECO:0000313" key="18">
    <source>
        <dbReference type="EMBL" id="KCZ55406.1"/>
    </source>
</evidence>
<dbReference type="AlphaFoldDB" id="A0A062U4X8"/>
<dbReference type="Proteomes" id="UP000027037">
    <property type="component" value="Unassembled WGS sequence"/>
</dbReference>
<dbReference type="InterPro" id="IPR048254">
    <property type="entry name" value="CDP_ALCOHOL_P_TRANSF_CS"/>
</dbReference>
<evidence type="ECO:0000256" key="10">
    <source>
        <dbReference type="ARBA" id="ARBA00022989"/>
    </source>
</evidence>
<dbReference type="PANTHER" id="PTHR14269">
    <property type="entry name" value="CDP-DIACYLGLYCEROL--GLYCEROL-3-PHOSPHATE 3-PHOSPHATIDYLTRANSFERASE-RELATED"/>
    <property type="match status" value="1"/>
</dbReference>
<dbReference type="InterPro" id="IPR043130">
    <property type="entry name" value="CDP-OH_PTrfase_TM_dom"/>
</dbReference>
<dbReference type="InterPro" id="IPR000462">
    <property type="entry name" value="CDP-OH_P_trans"/>
</dbReference>
<sequence>MNFKWLPNALTIARCVFAGLLLLGFWQALSLDPAEAGLSADDSAVRTTLQQLWYQFAFLAFLSGALTDFLDGWLARQLDAHSRFGVWLDPIADKLLIAAALICLSIQFRSWLIYIPAAMIIARDVFITWFRATPKGSAVIVPSNMAKWKTGFEMAAIIGMMLPLAIFAPDPQRLQGEEVSLAVLAIVFAVVGLLWVAAILSWQTAWQYMKAALRPKG</sequence>
<comment type="caution">
    <text evidence="18">The sequence shown here is derived from an EMBL/GenBank/DDBJ whole genome shotgun (WGS) entry which is preliminary data.</text>
</comment>
<evidence type="ECO:0000256" key="15">
    <source>
        <dbReference type="ARBA" id="ARBA00048586"/>
    </source>
</evidence>
<dbReference type="RefSeq" id="WP_034794510.1">
    <property type="nucleotide sequence ID" value="NZ_AWFF01000031.1"/>
</dbReference>
<dbReference type="PATRIC" id="fig|1280946.3.peg.1349"/>
<evidence type="ECO:0000256" key="4">
    <source>
        <dbReference type="ARBA" id="ARBA00010441"/>
    </source>
</evidence>
<evidence type="ECO:0000256" key="6">
    <source>
        <dbReference type="ARBA" id="ARBA00014944"/>
    </source>
</evidence>
<evidence type="ECO:0000256" key="12">
    <source>
        <dbReference type="ARBA" id="ARBA00023136"/>
    </source>
</evidence>
<feature type="transmembrane region" description="Helical" evidence="17">
    <location>
        <begin position="181"/>
        <end position="202"/>
    </location>
</feature>
<proteinExistence type="inferred from homology"/>
<dbReference type="InterPro" id="IPR050324">
    <property type="entry name" value="CDP-alcohol_PTase-I"/>
</dbReference>
<dbReference type="PIRSF" id="PIRSF000847">
    <property type="entry name" value="Phos_ph_gly_syn"/>
    <property type="match status" value="1"/>
</dbReference>
<evidence type="ECO:0000313" key="19">
    <source>
        <dbReference type="Proteomes" id="UP000027037"/>
    </source>
</evidence>
<evidence type="ECO:0000256" key="7">
    <source>
        <dbReference type="ARBA" id="ARBA00022516"/>
    </source>
</evidence>
<dbReference type="Gene3D" id="1.20.120.1760">
    <property type="match status" value="1"/>
</dbReference>